<organism evidence="6 7">
    <name type="scientific">Conexibacter stalactiti</name>
    <dbReference type="NCBI Taxonomy" id="1940611"/>
    <lineage>
        <taxon>Bacteria</taxon>
        <taxon>Bacillati</taxon>
        <taxon>Actinomycetota</taxon>
        <taxon>Thermoleophilia</taxon>
        <taxon>Solirubrobacterales</taxon>
        <taxon>Conexibacteraceae</taxon>
        <taxon>Conexibacter</taxon>
    </lineage>
</organism>
<keyword evidence="7" id="KW-1185">Reference proteome</keyword>
<evidence type="ECO:0000259" key="4">
    <source>
        <dbReference type="PROSITE" id="PS51077"/>
    </source>
</evidence>
<dbReference type="Proteomes" id="UP001284601">
    <property type="component" value="Unassembled WGS sequence"/>
</dbReference>
<dbReference type="InterPro" id="IPR036388">
    <property type="entry name" value="WH-like_DNA-bd_sf"/>
</dbReference>
<dbReference type="Gene3D" id="3.30.450.40">
    <property type="match status" value="1"/>
</dbReference>
<reference evidence="7" key="1">
    <citation type="submission" date="2023-07" db="EMBL/GenBank/DDBJ databases">
        <title>Conexibacter stalactiti sp. nov., isolated from stalactites in a lava cave and emended description of the genus Conexibacter.</title>
        <authorList>
            <person name="Lee S.D."/>
        </authorList>
    </citation>
    <scope>NUCLEOTIDE SEQUENCE [LARGE SCALE GENOMIC DNA]</scope>
    <source>
        <strain evidence="7">KCTC 39840</strain>
    </source>
</reference>
<evidence type="ECO:0000256" key="3">
    <source>
        <dbReference type="ARBA" id="ARBA00023163"/>
    </source>
</evidence>
<dbReference type="InterPro" id="IPR050707">
    <property type="entry name" value="HTH_MetabolicPath_Reg"/>
</dbReference>
<dbReference type="InterPro" id="IPR014757">
    <property type="entry name" value="Tscrpt_reg_IclR_C"/>
</dbReference>
<accession>A0ABU4HW18</accession>
<keyword evidence="2" id="KW-0238">DNA-binding</keyword>
<evidence type="ECO:0000313" key="6">
    <source>
        <dbReference type="EMBL" id="MDW5597420.1"/>
    </source>
</evidence>
<dbReference type="Pfam" id="PF09339">
    <property type="entry name" value="HTH_IclR"/>
    <property type="match status" value="1"/>
</dbReference>
<evidence type="ECO:0000256" key="2">
    <source>
        <dbReference type="ARBA" id="ARBA00023125"/>
    </source>
</evidence>
<proteinExistence type="predicted"/>
<reference evidence="6 7" key="2">
    <citation type="submission" date="2023-10" db="EMBL/GenBank/DDBJ databases">
        <authorList>
            <person name="Han X.F."/>
        </authorList>
    </citation>
    <scope>NUCLEOTIDE SEQUENCE [LARGE SCALE GENOMIC DNA]</scope>
    <source>
        <strain evidence="6 7">KCTC 39840</strain>
    </source>
</reference>
<sequence length="274" mass="29578">MTSTDSDVTPIRRGPRRVQAVDHAIDVLEAIAQAAGAQTGVSDIARRTGLSKATVHHLLGTLETRRMVIKDPQTSTYRLGWSLYELGSVVVRGTDVSRVARPILDRLAVETSESVLLGILDGDSVLYLDRGDAPHGFQMVATAGRRSPLHATASGKLLLAFADEATVGAYLERPLQRFTDDTITDPDVLRRQLDVIRRDGYATCWQERELGLCSVAVRLRNHLGETVASLTLVGPAGRLTPENVDAHVAPLREAEREIEQQLGFDEGAGAAGAA</sequence>
<keyword evidence="1" id="KW-0805">Transcription regulation</keyword>
<feature type="domain" description="IclR-ED" evidence="5">
    <location>
        <begin position="82"/>
        <end position="264"/>
    </location>
</feature>
<keyword evidence="3" id="KW-0804">Transcription</keyword>
<feature type="domain" description="HTH iclR-type" evidence="4">
    <location>
        <begin position="18"/>
        <end position="81"/>
    </location>
</feature>
<evidence type="ECO:0000259" key="5">
    <source>
        <dbReference type="PROSITE" id="PS51078"/>
    </source>
</evidence>
<dbReference type="PROSITE" id="PS51077">
    <property type="entry name" value="HTH_ICLR"/>
    <property type="match status" value="1"/>
</dbReference>
<dbReference type="RefSeq" id="WP_318599884.1">
    <property type="nucleotide sequence ID" value="NZ_JAWSTH010000087.1"/>
</dbReference>
<dbReference type="PROSITE" id="PS51078">
    <property type="entry name" value="ICLR_ED"/>
    <property type="match status" value="1"/>
</dbReference>
<dbReference type="SUPFAM" id="SSF55781">
    <property type="entry name" value="GAF domain-like"/>
    <property type="match status" value="1"/>
</dbReference>
<protein>
    <submittedName>
        <fullName evidence="6">IclR family transcriptional regulator</fullName>
    </submittedName>
</protein>
<dbReference type="InterPro" id="IPR005471">
    <property type="entry name" value="Tscrpt_reg_IclR_N"/>
</dbReference>
<evidence type="ECO:0000256" key="1">
    <source>
        <dbReference type="ARBA" id="ARBA00023015"/>
    </source>
</evidence>
<dbReference type="PANTHER" id="PTHR30136">
    <property type="entry name" value="HELIX-TURN-HELIX TRANSCRIPTIONAL REGULATOR, ICLR FAMILY"/>
    <property type="match status" value="1"/>
</dbReference>
<dbReference type="SMART" id="SM00346">
    <property type="entry name" value="HTH_ICLR"/>
    <property type="match status" value="1"/>
</dbReference>
<gene>
    <name evidence="6" type="ORF">R7226_23935</name>
</gene>
<dbReference type="InterPro" id="IPR029016">
    <property type="entry name" value="GAF-like_dom_sf"/>
</dbReference>
<name>A0ABU4HW18_9ACTN</name>
<comment type="caution">
    <text evidence="6">The sequence shown here is derived from an EMBL/GenBank/DDBJ whole genome shotgun (WGS) entry which is preliminary data.</text>
</comment>
<dbReference type="Pfam" id="PF01614">
    <property type="entry name" value="IclR_C"/>
    <property type="match status" value="1"/>
</dbReference>
<evidence type="ECO:0000313" key="7">
    <source>
        <dbReference type="Proteomes" id="UP001284601"/>
    </source>
</evidence>
<dbReference type="PANTHER" id="PTHR30136:SF35">
    <property type="entry name" value="HTH-TYPE TRANSCRIPTIONAL REGULATOR RV1719"/>
    <property type="match status" value="1"/>
</dbReference>
<dbReference type="EMBL" id="JAWSTH010000087">
    <property type="protein sequence ID" value="MDW5597420.1"/>
    <property type="molecule type" value="Genomic_DNA"/>
</dbReference>
<dbReference type="Gene3D" id="1.10.10.10">
    <property type="entry name" value="Winged helix-like DNA-binding domain superfamily/Winged helix DNA-binding domain"/>
    <property type="match status" value="1"/>
</dbReference>
<dbReference type="InterPro" id="IPR036390">
    <property type="entry name" value="WH_DNA-bd_sf"/>
</dbReference>
<dbReference type="SUPFAM" id="SSF46785">
    <property type="entry name" value="Winged helix' DNA-binding domain"/>
    <property type="match status" value="1"/>
</dbReference>